<dbReference type="EMBL" id="OZ019903">
    <property type="protein sequence ID" value="CAK9195921.1"/>
    <property type="molecule type" value="Genomic_DNA"/>
</dbReference>
<dbReference type="InterPro" id="IPR052402">
    <property type="entry name" value="ADCK_kinase"/>
</dbReference>
<dbReference type="InterPro" id="IPR004147">
    <property type="entry name" value="ABC1_dom"/>
</dbReference>
<reference evidence="2" key="1">
    <citation type="submission" date="2024-02" db="EMBL/GenBank/DDBJ databases">
        <authorList>
            <consortium name="ELIXIR-Norway"/>
            <consortium name="Elixir Norway"/>
        </authorList>
    </citation>
    <scope>NUCLEOTIDE SEQUENCE</scope>
</reference>
<evidence type="ECO:0000313" key="3">
    <source>
        <dbReference type="Proteomes" id="UP001497512"/>
    </source>
</evidence>
<dbReference type="InterPro" id="IPR011009">
    <property type="entry name" value="Kinase-like_dom_sf"/>
</dbReference>
<accession>A0ABP0TGA8</accession>
<dbReference type="PANTHER" id="PTHR45890">
    <property type="entry name" value="AARF DOMAIN CONTAINING KINASE 2 (PREDICTED)"/>
    <property type="match status" value="1"/>
</dbReference>
<dbReference type="SUPFAM" id="SSF56112">
    <property type="entry name" value="Protein kinase-like (PK-like)"/>
    <property type="match status" value="1"/>
</dbReference>
<dbReference type="CDD" id="cd13971">
    <property type="entry name" value="ADCK2-like"/>
    <property type="match status" value="1"/>
</dbReference>
<sequence>MRFMHAYKLDQSLRSALSHLWGKSSSIGLLETNSRKQSLTSSKYGGKCKMDARNMLHFQCVCGEVVQAARWRNLSLMGQRYMGTVVEVPRWGLVGLLICPRQKGVAVSETLFQAWKAWRRQKDFANLYKEMREFSQRKCESGVPWWPAISVGMTDKSGQVLIHLLVLLVGELFWHHDKPMVVAEQLHSFRELTSQQQAMSFTSVYHETVEAVKLMLRAMYLVALFSPCLIMGAFVEENSHFRTLWMHMLLRTLELAGPAFIKWGQWASTRPDIFPVDICEELAKLHMQAPRHSYAETREIVENAFRVPIEDIFDDFEEEPVASGSIAQIHRAVLRTPPVNGPPLLVAVKVRHPRVSKLIQRDFVIIKALAKFSTSVPGLQHLQLDKSVQHFASFMTRQVDLTLEAAHLQRFIYNFRKWKNVSFPVPIYPFVHPTVLVETFEEGQTVANFVDTGSLSSVHSRLAYIGSSCLLKMLLEDNFVHGDLHPGNIFVRFNNNLPEVVLLDVGMTAELNPRSRGIMLEVFKAVARKDGHAVADWTLQFAEDQTCPDPENFKRDVDAKFKEYLSVRGTATNTGECMTELFDQIRKHRVNMDGDVCTVMVTTLILEGWQRKLDPDLDVFQMLGDLLLKAEWAVSMQYIMSAIASP</sequence>
<name>A0ABP0TGA8_9BRYO</name>
<protein>
    <recommendedName>
        <fullName evidence="1">ABC1 atypical kinase-like domain-containing protein</fullName>
    </recommendedName>
</protein>
<evidence type="ECO:0000313" key="2">
    <source>
        <dbReference type="EMBL" id="CAK9195921.1"/>
    </source>
</evidence>
<dbReference type="PANTHER" id="PTHR45890:SF20">
    <property type="entry name" value="PROTEIN KINASE DOMAIN-CONTAINING PROTEIN"/>
    <property type="match status" value="1"/>
</dbReference>
<organism evidence="2 3">
    <name type="scientific">Sphagnum troendelagicum</name>
    <dbReference type="NCBI Taxonomy" id="128251"/>
    <lineage>
        <taxon>Eukaryota</taxon>
        <taxon>Viridiplantae</taxon>
        <taxon>Streptophyta</taxon>
        <taxon>Embryophyta</taxon>
        <taxon>Bryophyta</taxon>
        <taxon>Sphagnophytina</taxon>
        <taxon>Sphagnopsida</taxon>
        <taxon>Sphagnales</taxon>
        <taxon>Sphagnaceae</taxon>
        <taxon>Sphagnum</taxon>
    </lineage>
</organism>
<gene>
    <name evidence="2" type="ORF">CSSPTR1EN2_LOCUS3215</name>
</gene>
<evidence type="ECO:0000259" key="1">
    <source>
        <dbReference type="Pfam" id="PF03109"/>
    </source>
</evidence>
<proteinExistence type="predicted"/>
<keyword evidence="3" id="KW-1185">Reference proteome</keyword>
<feature type="domain" description="ABC1 atypical kinase-like" evidence="1">
    <location>
        <begin position="284"/>
        <end position="535"/>
    </location>
</feature>
<dbReference type="InterPro" id="IPR044095">
    <property type="entry name" value="ADCK2_dom"/>
</dbReference>
<dbReference type="Pfam" id="PF03109">
    <property type="entry name" value="ABC1"/>
    <property type="match status" value="1"/>
</dbReference>
<dbReference type="Proteomes" id="UP001497512">
    <property type="component" value="Chromosome 11"/>
</dbReference>